<keyword evidence="3" id="KW-1185">Reference proteome</keyword>
<dbReference type="AlphaFoldDB" id="A0AAV9DU33"/>
<organism evidence="2 3">
    <name type="scientific">Acorus calamus</name>
    <name type="common">Sweet flag</name>
    <dbReference type="NCBI Taxonomy" id="4465"/>
    <lineage>
        <taxon>Eukaryota</taxon>
        <taxon>Viridiplantae</taxon>
        <taxon>Streptophyta</taxon>
        <taxon>Embryophyta</taxon>
        <taxon>Tracheophyta</taxon>
        <taxon>Spermatophyta</taxon>
        <taxon>Magnoliopsida</taxon>
        <taxon>Liliopsida</taxon>
        <taxon>Acoraceae</taxon>
        <taxon>Acorus</taxon>
    </lineage>
</organism>
<evidence type="ECO:0000313" key="3">
    <source>
        <dbReference type="Proteomes" id="UP001180020"/>
    </source>
</evidence>
<protein>
    <submittedName>
        <fullName evidence="2">Uncharacterized protein</fullName>
    </submittedName>
</protein>
<dbReference type="EMBL" id="JAUJYO010000011">
    <property type="protein sequence ID" value="KAK1304625.1"/>
    <property type="molecule type" value="Genomic_DNA"/>
</dbReference>
<proteinExistence type="predicted"/>
<reference evidence="2" key="1">
    <citation type="journal article" date="2023" name="Nat. Commun.">
        <title>Diploid and tetraploid genomes of Acorus and the evolution of monocots.</title>
        <authorList>
            <person name="Ma L."/>
            <person name="Liu K.W."/>
            <person name="Li Z."/>
            <person name="Hsiao Y.Y."/>
            <person name="Qi Y."/>
            <person name="Fu T."/>
            <person name="Tang G.D."/>
            <person name="Zhang D."/>
            <person name="Sun W.H."/>
            <person name="Liu D.K."/>
            <person name="Li Y."/>
            <person name="Chen G.Z."/>
            <person name="Liu X.D."/>
            <person name="Liao X.Y."/>
            <person name="Jiang Y.T."/>
            <person name="Yu X."/>
            <person name="Hao Y."/>
            <person name="Huang J."/>
            <person name="Zhao X.W."/>
            <person name="Ke S."/>
            <person name="Chen Y.Y."/>
            <person name="Wu W.L."/>
            <person name="Hsu J.L."/>
            <person name="Lin Y.F."/>
            <person name="Huang M.D."/>
            <person name="Li C.Y."/>
            <person name="Huang L."/>
            <person name="Wang Z.W."/>
            <person name="Zhao X."/>
            <person name="Zhong W.Y."/>
            <person name="Peng D.H."/>
            <person name="Ahmad S."/>
            <person name="Lan S."/>
            <person name="Zhang J.S."/>
            <person name="Tsai W.C."/>
            <person name="Van de Peer Y."/>
            <person name="Liu Z.J."/>
        </authorList>
    </citation>
    <scope>NUCLEOTIDE SEQUENCE</scope>
    <source>
        <strain evidence="2">CP</strain>
    </source>
</reference>
<sequence length="52" mass="5503">MKERVRELCKTEALPYSEPDTTYSASDVTRAFTTGGHGDGDDPSSTSSSSSS</sequence>
<feature type="compositionally biased region" description="Low complexity" evidence="1">
    <location>
        <begin position="43"/>
        <end position="52"/>
    </location>
</feature>
<name>A0AAV9DU33_ACOCL</name>
<evidence type="ECO:0000256" key="1">
    <source>
        <dbReference type="SAM" id="MobiDB-lite"/>
    </source>
</evidence>
<dbReference type="Proteomes" id="UP001180020">
    <property type="component" value="Unassembled WGS sequence"/>
</dbReference>
<comment type="caution">
    <text evidence="2">The sequence shown here is derived from an EMBL/GenBank/DDBJ whole genome shotgun (WGS) entry which is preliminary data.</text>
</comment>
<gene>
    <name evidence="2" type="ORF">QJS10_CPB11g01102</name>
</gene>
<reference evidence="2" key="2">
    <citation type="submission" date="2023-06" db="EMBL/GenBank/DDBJ databases">
        <authorList>
            <person name="Ma L."/>
            <person name="Liu K.-W."/>
            <person name="Li Z."/>
            <person name="Hsiao Y.-Y."/>
            <person name="Qi Y."/>
            <person name="Fu T."/>
            <person name="Tang G."/>
            <person name="Zhang D."/>
            <person name="Sun W.-H."/>
            <person name="Liu D.-K."/>
            <person name="Li Y."/>
            <person name="Chen G.-Z."/>
            <person name="Liu X.-D."/>
            <person name="Liao X.-Y."/>
            <person name="Jiang Y.-T."/>
            <person name="Yu X."/>
            <person name="Hao Y."/>
            <person name="Huang J."/>
            <person name="Zhao X.-W."/>
            <person name="Ke S."/>
            <person name="Chen Y.-Y."/>
            <person name="Wu W.-L."/>
            <person name="Hsu J.-L."/>
            <person name="Lin Y.-F."/>
            <person name="Huang M.-D."/>
            <person name="Li C.-Y."/>
            <person name="Huang L."/>
            <person name="Wang Z.-W."/>
            <person name="Zhao X."/>
            <person name="Zhong W.-Y."/>
            <person name="Peng D.-H."/>
            <person name="Ahmad S."/>
            <person name="Lan S."/>
            <person name="Zhang J.-S."/>
            <person name="Tsai W.-C."/>
            <person name="Van De Peer Y."/>
            <person name="Liu Z.-J."/>
        </authorList>
    </citation>
    <scope>NUCLEOTIDE SEQUENCE</scope>
    <source>
        <strain evidence="2">CP</strain>
        <tissue evidence="2">Leaves</tissue>
    </source>
</reference>
<accession>A0AAV9DU33</accession>
<evidence type="ECO:0000313" key="2">
    <source>
        <dbReference type="EMBL" id="KAK1304625.1"/>
    </source>
</evidence>
<feature type="compositionally biased region" description="Basic and acidic residues" evidence="1">
    <location>
        <begin position="1"/>
        <end position="10"/>
    </location>
</feature>
<feature type="region of interest" description="Disordered" evidence="1">
    <location>
        <begin position="1"/>
        <end position="52"/>
    </location>
</feature>